<accession>A0A4R6QNU2</accession>
<dbReference type="OrthoDB" id="8684551at2"/>
<proteinExistence type="predicted"/>
<dbReference type="RefSeq" id="WP_133701044.1">
    <property type="nucleotide sequence ID" value="NZ_SNXS01000003.1"/>
</dbReference>
<keyword evidence="3" id="KW-1185">Reference proteome</keyword>
<evidence type="ECO:0000256" key="1">
    <source>
        <dbReference type="SAM" id="SignalP"/>
    </source>
</evidence>
<feature type="signal peptide" evidence="1">
    <location>
        <begin position="1"/>
        <end position="26"/>
    </location>
</feature>
<feature type="chain" id="PRO_5020212699" description="Outer membrane protein" evidence="1">
    <location>
        <begin position="27"/>
        <end position="201"/>
    </location>
</feature>
<keyword evidence="1" id="KW-0732">Signal</keyword>
<reference evidence="2 3" key="1">
    <citation type="submission" date="2019-03" db="EMBL/GenBank/DDBJ databases">
        <title>Genomic Encyclopedia of Type Strains, Phase IV (KMG-IV): sequencing the most valuable type-strain genomes for metagenomic binning, comparative biology and taxonomic classification.</title>
        <authorList>
            <person name="Goeker M."/>
        </authorList>
    </citation>
    <scope>NUCLEOTIDE SEQUENCE [LARGE SCALE GENOMIC DNA]</scope>
    <source>
        <strain evidence="2 3">DSM 16998</strain>
    </source>
</reference>
<organism evidence="2 3">
    <name type="scientific">Roseateles toxinivorans</name>
    <dbReference type="NCBI Taxonomy" id="270368"/>
    <lineage>
        <taxon>Bacteria</taxon>
        <taxon>Pseudomonadati</taxon>
        <taxon>Pseudomonadota</taxon>
        <taxon>Betaproteobacteria</taxon>
        <taxon>Burkholderiales</taxon>
        <taxon>Sphaerotilaceae</taxon>
        <taxon>Roseateles</taxon>
    </lineage>
</organism>
<gene>
    <name evidence="2" type="ORF">DES47_103238</name>
</gene>
<evidence type="ECO:0008006" key="4">
    <source>
        <dbReference type="Google" id="ProtNLM"/>
    </source>
</evidence>
<dbReference type="InParanoid" id="A0A4R6QNU2"/>
<dbReference type="Proteomes" id="UP000295361">
    <property type="component" value="Unassembled WGS sequence"/>
</dbReference>
<dbReference type="AlphaFoldDB" id="A0A4R6QNU2"/>
<protein>
    <recommendedName>
        <fullName evidence="4">Outer membrane protein</fullName>
    </recommendedName>
</protein>
<sequence>MKFARFSLTAALSSLLLAGAFTPAQAADGLGPKLSLNQADWPRWQGRLQLNTADGERHSSAPRLLSASLLGDYYLTGSLLGSRTSGGLRATSGLLMGPSSLTLGGLSAPSGLSVSRQSMNLWGPGHDGGDPNTTLPYIGIGYTGQSAQGTWGFKADFGLVGIGASNGLRLGRNPSLARSLDDVLRDLRFTPVIQVGLSYAF</sequence>
<comment type="caution">
    <text evidence="2">The sequence shown here is derived from an EMBL/GenBank/DDBJ whole genome shotgun (WGS) entry which is preliminary data.</text>
</comment>
<name>A0A4R6QNU2_9BURK</name>
<evidence type="ECO:0000313" key="2">
    <source>
        <dbReference type="EMBL" id="TDP71258.1"/>
    </source>
</evidence>
<evidence type="ECO:0000313" key="3">
    <source>
        <dbReference type="Proteomes" id="UP000295361"/>
    </source>
</evidence>
<dbReference type="Gene3D" id="2.40.160.170">
    <property type="match status" value="1"/>
</dbReference>
<dbReference type="EMBL" id="SNXS01000003">
    <property type="protein sequence ID" value="TDP71258.1"/>
    <property type="molecule type" value="Genomic_DNA"/>
</dbReference>